<dbReference type="OrthoDB" id="3227817at2"/>
<dbReference type="RefSeq" id="WP_121443473.1">
    <property type="nucleotide sequence ID" value="NZ_RBIJ01000001.1"/>
</dbReference>
<keyword evidence="1" id="KW-1133">Transmembrane helix</keyword>
<sequence length="338" mass="37740">MNQRLRMKFRLAFTSFFLGILTAFMVWSFQWVMESWKEVTFDMPGDVTVLRMIEGPQMVTEADEVVALEELKAYLRERSLALIVSSVGDGRPEILLYDPHGVVSWFPRGNPEDSQLAVDEVYLFEGTYSERRWSESRITPLLPKGVMVKGVIRAPRRASDLQYARRIGGDPLPPGQYTINTTDPAQVRQILALLYRMGLIPQNVQIVPFFIYAMQNPLLVITVFFWTAGSVVAVFYWSLNLRGRAREFGLRSRHGALPRDLVRENLVGGLPGLVLGGAIGVLFAGVLLAAIGQIHLGPDHVLTFAGAAAASVVSGIATWFVALYLTIRIGYPFNHVTR</sequence>
<dbReference type="Proteomes" id="UP000267019">
    <property type="component" value="Unassembled WGS sequence"/>
</dbReference>
<evidence type="ECO:0000313" key="3">
    <source>
        <dbReference type="Proteomes" id="UP000267019"/>
    </source>
</evidence>
<keyword evidence="3" id="KW-1185">Reference proteome</keyword>
<dbReference type="AlphaFoldDB" id="A0A660L5D8"/>
<feature type="transmembrane region" description="Helical" evidence="1">
    <location>
        <begin position="218"/>
        <end position="239"/>
    </location>
</feature>
<evidence type="ECO:0008006" key="4">
    <source>
        <dbReference type="Google" id="ProtNLM"/>
    </source>
</evidence>
<feature type="transmembrane region" description="Helical" evidence="1">
    <location>
        <begin position="273"/>
        <end position="296"/>
    </location>
</feature>
<evidence type="ECO:0000256" key="1">
    <source>
        <dbReference type="SAM" id="Phobius"/>
    </source>
</evidence>
<name>A0A660L5D8_9BACL</name>
<keyword evidence="1" id="KW-0472">Membrane</keyword>
<keyword evidence="1" id="KW-0812">Transmembrane</keyword>
<feature type="transmembrane region" description="Helical" evidence="1">
    <location>
        <begin position="302"/>
        <end position="325"/>
    </location>
</feature>
<evidence type="ECO:0000313" key="2">
    <source>
        <dbReference type="EMBL" id="RKQ88545.1"/>
    </source>
</evidence>
<organism evidence="2 3">
    <name type="scientific">Brockia lithotrophica</name>
    <dbReference type="NCBI Taxonomy" id="933949"/>
    <lineage>
        <taxon>Bacteria</taxon>
        <taxon>Bacillati</taxon>
        <taxon>Bacillota</taxon>
        <taxon>Bacilli</taxon>
        <taxon>Bacillales</taxon>
        <taxon>Bacillales Family X. Incertae Sedis</taxon>
        <taxon>Brockia</taxon>
    </lineage>
</organism>
<gene>
    <name evidence="2" type="ORF">C7438_0181</name>
</gene>
<reference evidence="2 3" key="1">
    <citation type="submission" date="2018-10" db="EMBL/GenBank/DDBJ databases">
        <title>Genomic Encyclopedia of Type Strains, Phase IV (KMG-IV): sequencing the most valuable type-strain genomes for metagenomic binning, comparative biology and taxonomic classification.</title>
        <authorList>
            <person name="Goeker M."/>
        </authorList>
    </citation>
    <scope>NUCLEOTIDE SEQUENCE [LARGE SCALE GENOMIC DNA]</scope>
    <source>
        <strain evidence="2 3">DSM 22653</strain>
    </source>
</reference>
<protein>
    <recommendedName>
        <fullName evidence="4">FtsX-like permease family protein</fullName>
    </recommendedName>
</protein>
<dbReference type="EMBL" id="RBIJ01000001">
    <property type="protein sequence ID" value="RKQ88545.1"/>
    <property type="molecule type" value="Genomic_DNA"/>
</dbReference>
<proteinExistence type="predicted"/>
<accession>A0A660L5D8</accession>
<comment type="caution">
    <text evidence="2">The sequence shown here is derived from an EMBL/GenBank/DDBJ whole genome shotgun (WGS) entry which is preliminary data.</text>
</comment>